<keyword evidence="7" id="KW-0998">Cell outer membrane</keyword>
<dbReference type="Gene3D" id="2.40.160.60">
    <property type="entry name" value="Outer membrane protein transport protein (OMPP1/FadL/TodX)"/>
    <property type="match status" value="1"/>
</dbReference>
<evidence type="ECO:0000256" key="7">
    <source>
        <dbReference type="ARBA" id="ARBA00023237"/>
    </source>
</evidence>
<dbReference type="GO" id="GO:0015483">
    <property type="term" value="F:long-chain fatty acid transporting porin activity"/>
    <property type="evidence" value="ECO:0007669"/>
    <property type="project" value="TreeGrafter"/>
</dbReference>
<dbReference type="InterPro" id="IPR005017">
    <property type="entry name" value="OMPP1/FadL/TodX"/>
</dbReference>
<keyword evidence="3" id="KW-1134">Transmembrane beta strand</keyword>
<comment type="subcellular location">
    <subcellularLocation>
        <location evidence="1">Cell outer membrane</location>
        <topology evidence="1">Multi-pass membrane protein</topology>
    </subcellularLocation>
</comment>
<keyword evidence="5 8" id="KW-0732">Signal</keyword>
<dbReference type="KEGG" id="gsn:YC6258_00435"/>
<proteinExistence type="inferred from homology"/>
<accession>A0A0C5UYT3</accession>
<dbReference type="EMBL" id="CP007142">
    <property type="protein sequence ID" value="AJQ92485.1"/>
    <property type="molecule type" value="Genomic_DNA"/>
</dbReference>
<organism evidence="9 10">
    <name type="scientific">Gynuella sunshinyii YC6258</name>
    <dbReference type="NCBI Taxonomy" id="1445510"/>
    <lineage>
        <taxon>Bacteria</taxon>
        <taxon>Pseudomonadati</taxon>
        <taxon>Pseudomonadota</taxon>
        <taxon>Gammaproteobacteria</taxon>
        <taxon>Oceanospirillales</taxon>
        <taxon>Saccharospirillaceae</taxon>
        <taxon>Gynuella</taxon>
    </lineage>
</organism>
<dbReference type="OrthoDB" id="19849at2"/>
<evidence type="ECO:0000256" key="5">
    <source>
        <dbReference type="ARBA" id="ARBA00022729"/>
    </source>
</evidence>
<evidence type="ECO:0000256" key="6">
    <source>
        <dbReference type="ARBA" id="ARBA00023136"/>
    </source>
</evidence>
<evidence type="ECO:0000313" key="9">
    <source>
        <dbReference type="EMBL" id="AJQ92485.1"/>
    </source>
</evidence>
<dbReference type="GO" id="GO:0009279">
    <property type="term" value="C:cell outer membrane"/>
    <property type="evidence" value="ECO:0007669"/>
    <property type="project" value="UniProtKB-SubCell"/>
</dbReference>
<keyword evidence="10" id="KW-1185">Reference proteome</keyword>
<dbReference type="SUPFAM" id="SSF56935">
    <property type="entry name" value="Porins"/>
    <property type="match status" value="1"/>
</dbReference>
<feature type="chain" id="PRO_5002183269" evidence="8">
    <location>
        <begin position="24"/>
        <end position="433"/>
    </location>
</feature>
<evidence type="ECO:0000256" key="1">
    <source>
        <dbReference type="ARBA" id="ARBA00004571"/>
    </source>
</evidence>
<name>A0A0C5UYT3_9GAMM</name>
<dbReference type="AlphaFoldDB" id="A0A0C5UYT3"/>
<feature type="signal peptide" evidence="8">
    <location>
        <begin position="1"/>
        <end position="23"/>
    </location>
</feature>
<evidence type="ECO:0000256" key="2">
    <source>
        <dbReference type="ARBA" id="ARBA00008163"/>
    </source>
</evidence>
<evidence type="ECO:0000256" key="4">
    <source>
        <dbReference type="ARBA" id="ARBA00022692"/>
    </source>
</evidence>
<evidence type="ECO:0000256" key="3">
    <source>
        <dbReference type="ARBA" id="ARBA00022452"/>
    </source>
</evidence>
<dbReference type="PANTHER" id="PTHR35093:SF8">
    <property type="entry name" value="OUTER MEMBRANE PROTEIN NMB0088-RELATED"/>
    <property type="match status" value="1"/>
</dbReference>
<protein>
    <submittedName>
        <fullName evidence="9">Long-chain fatty acid transport protein</fullName>
    </submittedName>
</protein>
<keyword evidence="4" id="KW-0812">Transmembrane</keyword>
<dbReference type="RefSeq" id="WP_044615535.1">
    <property type="nucleotide sequence ID" value="NZ_CP007142.1"/>
</dbReference>
<dbReference type="Pfam" id="PF03349">
    <property type="entry name" value="Toluene_X"/>
    <property type="match status" value="1"/>
</dbReference>
<keyword evidence="6" id="KW-0472">Membrane</keyword>
<evidence type="ECO:0000256" key="8">
    <source>
        <dbReference type="SAM" id="SignalP"/>
    </source>
</evidence>
<sequence length="433" mass="46208">MSKFTKRLPLAAAISALASTTIAGGFDNSGQPFDIILGTGNEITIMTYSTTVELTGKANSNSIVGGSYNSADVKLDDVASDYMSLQVGARLAITDSIACAFQTDEPYKTHTKIADESLSYFDGASGANAKEDEEHTPIETEVTSNAWTVACGYGIQMGKSRLTFFAGPKFQNIHAVFSSDMMNDLAAASVPGGLATGENDNISYDMGTSYEAGYVAGIGYEIKDIALKIGVFYHSPIDYTIKGTVTGGAGIQTLQNRVATDSVKADLSTPASWNLTLQTGIWPKWLVFGNLHWSAWSELDSLNVTSKTNSDGAGDNDYDVDLGLFSNDTLDYRFGVGHQVTDKLVMAASYSSTVKLGDEDLPDGVDSDSLRQPRGDSYTLSLGGRYALSDNFSLSAGLGYTNLDKTTVDNGSFTVVFDESEAWTYALGMTMTF</sequence>
<dbReference type="Proteomes" id="UP000032266">
    <property type="component" value="Chromosome"/>
</dbReference>
<dbReference type="STRING" id="1445510.YC6258_00435"/>
<evidence type="ECO:0000313" key="10">
    <source>
        <dbReference type="Proteomes" id="UP000032266"/>
    </source>
</evidence>
<comment type="similarity">
    <text evidence="2">Belongs to the OmpP1/FadL family.</text>
</comment>
<gene>
    <name evidence="9" type="ORF">YC6258_00435</name>
</gene>
<dbReference type="HOGENOM" id="CLU_039022_0_0_6"/>
<reference evidence="9 10" key="1">
    <citation type="submission" date="2014-01" db="EMBL/GenBank/DDBJ databases">
        <title>Full genme sequencing of cellulolytic bacterium Gynuella sunshinyii YC6258T gen. nov., sp. nov.</title>
        <authorList>
            <person name="Khan H."/>
            <person name="Chung E.J."/>
            <person name="Chung Y.R."/>
        </authorList>
    </citation>
    <scope>NUCLEOTIDE SEQUENCE [LARGE SCALE GENOMIC DNA]</scope>
    <source>
        <strain evidence="9 10">YC6258</strain>
    </source>
</reference>
<dbReference type="PANTHER" id="PTHR35093">
    <property type="entry name" value="OUTER MEMBRANE PROTEIN NMB0088-RELATED"/>
    <property type="match status" value="1"/>
</dbReference>